<sequence length="288" mass="30962">MFLTGFDDYRHTVRTQSGEVSYVEIGTGPAALFVHGIATNAYVWHNLIPLLADTRRCVAIDLPLHGQSLAAPEHQLTVGAFADTLAEVCAGARLGQVDLVGHDTGGAVAQIFAARHPELVRTLTLTNCETRDNIPPAAMAATVEAARAGQLAAAAPAILTDPAAARAFFATGYQDPQFLSAELIDAFLKPVIGTPEAAARFQALIAGLGPDDLLAAEPALRALRVPTLIAWATDDEFFDLKWAHWLYDTIPGARDLVEIADGKLFFPHERADELSSHIRRHWATADRS</sequence>
<dbReference type="PANTHER" id="PTHR43798">
    <property type="entry name" value="MONOACYLGLYCEROL LIPASE"/>
    <property type="match status" value="1"/>
</dbReference>
<proteinExistence type="predicted"/>
<organism evidence="2 3">
    <name type="scientific">Actinoallomurus oryzae</name>
    <dbReference type="NCBI Taxonomy" id="502180"/>
    <lineage>
        <taxon>Bacteria</taxon>
        <taxon>Bacillati</taxon>
        <taxon>Actinomycetota</taxon>
        <taxon>Actinomycetes</taxon>
        <taxon>Streptosporangiales</taxon>
        <taxon>Thermomonosporaceae</taxon>
        <taxon>Actinoallomurus</taxon>
    </lineage>
</organism>
<feature type="domain" description="AB hydrolase-1" evidence="1">
    <location>
        <begin position="32"/>
        <end position="262"/>
    </location>
</feature>
<dbReference type="EMBL" id="BAABHF010000023">
    <property type="protein sequence ID" value="GAA4497881.1"/>
    <property type="molecule type" value="Genomic_DNA"/>
</dbReference>
<dbReference type="SUPFAM" id="SSF53474">
    <property type="entry name" value="alpha/beta-Hydrolases"/>
    <property type="match status" value="1"/>
</dbReference>
<protein>
    <submittedName>
        <fullName evidence="2">Alpha/beta hydrolase</fullName>
    </submittedName>
</protein>
<dbReference type="InterPro" id="IPR050266">
    <property type="entry name" value="AB_hydrolase_sf"/>
</dbReference>
<keyword evidence="3" id="KW-1185">Reference proteome</keyword>
<gene>
    <name evidence="2" type="ORF">GCM10023191_042030</name>
</gene>
<dbReference type="InterPro" id="IPR029058">
    <property type="entry name" value="AB_hydrolase_fold"/>
</dbReference>
<dbReference type="RefSeq" id="WP_345466212.1">
    <property type="nucleotide sequence ID" value="NZ_BAABHF010000023.1"/>
</dbReference>
<dbReference type="Gene3D" id="3.40.50.1820">
    <property type="entry name" value="alpha/beta hydrolase"/>
    <property type="match status" value="1"/>
</dbReference>
<dbReference type="InterPro" id="IPR000073">
    <property type="entry name" value="AB_hydrolase_1"/>
</dbReference>
<name>A0ABP8Q7P8_9ACTN</name>
<evidence type="ECO:0000313" key="2">
    <source>
        <dbReference type="EMBL" id="GAA4497881.1"/>
    </source>
</evidence>
<accession>A0ABP8Q7P8</accession>
<dbReference type="GO" id="GO:0016787">
    <property type="term" value="F:hydrolase activity"/>
    <property type="evidence" value="ECO:0007669"/>
    <property type="project" value="UniProtKB-KW"/>
</dbReference>
<reference evidence="3" key="1">
    <citation type="journal article" date="2019" name="Int. J. Syst. Evol. Microbiol.">
        <title>The Global Catalogue of Microorganisms (GCM) 10K type strain sequencing project: providing services to taxonomists for standard genome sequencing and annotation.</title>
        <authorList>
            <consortium name="The Broad Institute Genomics Platform"/>
            <consortium name="The Broad Institute Genome Sequencing Center for Infectious Disease"/>
            <person name="Wu L."/>
            <person name="Ma J."/>
        </authorList>
    </citation>
    <scope>NUCLEOTIDE SEQUENCE [LARGE SCALE GENOMIC DNA]</scope>
    <source>
        <strain evidence="3">JCM 17933</strain>
    </source>
</reference>
<dbReference type="Pfam" id="PF00561">
    <property type="entry name" value="Abhydrolase_1"/>
    <property type="match status" value="1"/>
</dbReference>
<dbReference type="Proteomes" id="UP001500503">
    <property type="component" value="Unassembled WGS sequence"/>
</dbReference>
<evidence type="ECO:0000259" key="1">
    <source>
        <dbReference type="Pfam" id="PF00561"/>
    </source>
</evidence>
<keyword evidence="2" id="KW-0378">Hydrolase</keyword>
<dbReference type="PRINTS" id="PR00111">
    <property type="entry name" value="ABHYDROLASE"/>
</dbReference>
<evidence type="ECO:0000313" key="3">
    <source>
        <dbReference type="Proteomes" id="UP001500503"/>
    </source>
</evidence>
<comment type="caution">
    <text evidence="2">The sequence shown here is derived from an EMBL/GenBank/DDBJ whole genome shotgun (WGS) entry which is preliminary data.</text>
</comment>